<dbReference type="GO" id="GO:0006895">
    <property type="term" value="P:Golgi to endosome transport"/>
    <property type="evidence" value="ECO:0007669"/>
    <property type="project" value="TreeGrafter"/>
</dbReference>
<comment type="function">
    <text evidence="5">May play a role in the regulation of membrane traffic through the trans-Golgi network.</text>
</comment>
<dbReference type="PANTHER" id="PTHR47180:SF1">
    <property type="entry name" value="ADP-RIBOSYLATION FACTOR-BINDING PROTEIN GGA1-RELATED"/>
    <property type="match status" value="1"/>
</dbReference>
<protein>
    <submittedName>
        <fullName evidence="10">Uncharacterized protein</fullName>
    </submittedName>
</protein>
<accession>A0AAN7HYR0</accession>
<dbReference type="Pfam" id="PF02883">
    <property type="entry name" value="Alpha_adaptinC2"/>
    <property type="match status" value="1"/>
</dbReference>
<feature type="compositionally biased region" description="Low complexity" evidence="6">
    <location>
        <begin position="393"/>
        <end position="409"/>
    </location>
</feature>
<keyword evidence="3" id="KW-0653">Protein transport</keyword>
<evidence type="ECO:0000256" key="6">
    <source>
        <dbReference type="SAM" id="MobiDB-lite"/>
    </source>
</evidence>
<evidence type="ECO:0000256" key="5">
    <source>
        <dbReference type="ARBA" id="ARBA00053552"/>
    </source>
</evidence>
<dbReference type="FunFam" id="1.25.40.90:FF:000008">
    <property type="entry name" value="VHS domain protein"/>
    <property type="match status" value="1"/>
</dbReference>
<feature type="compositionally biased region" description="Low complexity" evidence="6">
    <location>
        <begin position="377"/>
        <end position="386"/>
    </location>
</feature>
<dbReference type="InterPro" id="IPR013041">
    <property type="entry name" value="Clathrin_app_Ig-like_sf"/>
</dbReference>
<feature type="compositionally biased region" description="Low complexity" evidence="6">
    <location>
        <begin position="337"/>
        <end position="350"/>
    </location>
</feature>
<dbReference type="InterPro" id="IPR008153">
    <property type="entry name" value="GAE_dom"/>
</dbReference>
<dbReference type="GO" id="GO:0005802">
    <property type="term" value="C:trans-Golgi network"/>
    <property type="evidence" value="ECO:0007669"/>
    <property type="project" value="UniProtKB-ARBA"/>
</dbReference>
<feature type="domain" description="VHS" evidence="7">
    <location>
        <begin position="12"/>
        <end position="148"/>
    </location>
</feature>
<dbReference type="InterPro" id="IPR002014">
    <property type="entry name" value="VHS_dom"/>
</dbReference>
<dbReference type="EMBL" id="JASEJX010000019">
    <property type="protein sequence ID" value="KAK4513126.1"/>
    <property type="molecule type" value="Genomic_DNA"/>
</dbReference>
<name>A0AAN7HYR0_9FUNG</name>
<dbReference type="CDD" id="cd16998">
    <property type="entry name" value="VHS_GGA_fungi"/>
    <property type="match status" value="1"/>
</dbReference>
<dbReference type="GeneID" id="89956606"/>
<dbReference type="AlphaFoldDB" id="A0AAN7HYR0"/>
<dbReference type="Pfam" id="PF03127">
    <property type="entry name" value="GAT"/>
    <property type="match status" value="1"/>
</dbReference>
<dbReference type="RefSeq" id="XP_064679792.1">
    <property type="nucleotide sequence ID" value="XM_064832089.1"/>
</dbReference>
<dbReference type="Gene3D" id="1.20.58.160">
    <property type="match status" value="1"/>
</dbReference>
<keyword evidence="11" id="KW-1185">Reference proteome</keyword>
<dbReference type="PROSITE" id="PS50179">
    <property type="entry name" value="VHS"/>
    <property type="match status" value="1"/>
</dbReference>
<dbReference type="GO" id="GO:0043130">
    <property type="term" value="F:ubiquitin binding"/>
    <property type="evidence" value="ECO:0007669"/>
    <property type="project" value="InterPro"/>
</dbReference>
<dbReference type="PROSITE" id="PS50909">
    <property type="entry name" value="GAT"/>
    <property type="match status" value="1"/>
</dbReference>
<dbReference type="SMART" id="SM00809">
    <property type="entry name" value="Alpha_adaptinC2"/>
    <property type="match status" value="1"/>
</dbReference>
<evidence type="ECO:0000256" key="3">
    <source>
        <dbReference type="ARBA" id="ARBA00022927"/>
    </source>
</evidence>
<dbReference type="FunFam" id="1.20.5.170:FF:000024">
    <property type="entry name" value="VHS domain-containing protein"/>
    <property type="match status" value="1"/>
</dbReference>
<keyword evidence="4" id="KW-0333">Golgi apparatus</keyword>
<evidence type="ECO:0000256" key="2">
    <source>
        <dbReference type="ARBA" id="ARBA00022448"/>
    </source>
</evidence>
<dbReference type="GO" id="GO:0043328">
    <property type="term" value="P:protein transport to vacuole involved in ubiquitin-dependent protein catabolic process via the multivesicular body sorting pathway"/>
    <property type="evidence" value="ECO:0007669"/>
    <property type="project" value="TreeGrafter"/>
</dbReference>
<dbReference type="SUPFAM" id="SSF89009">
    <property type="entry name" value="GAT-like domain"/>
    <property type="match status" value="1"/>
</dbReference>
<dbReference type="Pfam" id="PF00790">
    <property type="entry name" value="VHS"/>
    <property type="match status" value="1"/>
</dbReference>
<dbReference type="GO" id="GO:0035091">
    <property type="term" value="F:phosphatidylinositol binding"/>
    <property type="evidence" value="ECO:0007669"/>
    <property type="project" value="InterPro"/>
</dbReference>
<reference evidence="10 11" key="1">
    <citation type="submission" date="2022-11" db="EMBL/GenBank/DDBJ databases">
        <title>Mucor velutinosus strain NIH1002 WGS.</title>
        <authorList>
            <person name="Subramanian P."/>
            <person name="Mullikin J.C."/>
            <person name="Segre J.A."/>
            <person name="Zelazny A.M."/>
        </authorList>
    </citation>
    <scope>NUCLEOTIDE SEQUENCE [LARGE SCALE GENOMIC DNA]</scope>
    <source>
        <strain evidence="10 11">NIH1002</strain>
    </source>
</reference>
<feature type="domain" description="GAE" evidence="8">
    <location>
        <begin position="466"/>
        <end position="577"/>
    </location>
</feature>
<dbReference type="Gene3D" id="2.60.40.1230">
    <property type="match status" value="1"/>
</dbReference>
<keyword evidence="2" id="KW-0813">Transport</keyword>
<dbReference type="GO" id="GO:0005829">
    <property type="term" value="C:cytosol"/>
    <property type="evidence" value="ECO:0007669"/>
    <property type="project" value="GOC"/>
</dbReference>
<comment type="subcellular location">
    <subcellularLocation>
        <location evidence="1">Golgi apparatus</location>
        <location evidence="1">trans-Golgi network</location>
    </subcellularLocation>
</comment>
<dbReference type="InterPro" id="IPR004152">
    <property type="entry name" value="GAT_dom"/>
</dbReference>
<gene>
    <name evidence="10" type="ORF">ATC70_012920</name>
</gene>
<evidence type="ECO:0000259" key="9">
    <source>
        <dbReference type="PROSITE" id="PS50909"/>
    </source>
</evidence>
<dbReference type="Gene3D" id="1.25.40.90">
    <property type="match status" value="1"/>
</dbReference>
<evidence type="ECO:0000256" key="1">
    <source>
        <dbReference type="ARBA" id="ARBA00004601"/>
    </source>
</evidence>
<dbReference type="InterPro" id="IPR038425">
    <property type="entry name" value="GAT_sf"/>
</dbReference>
<dbReference type="SUPFAM" id="SSF48464">
    <property type="entry name" value="ENTH/VHS domain"/>
    <property type="match status" value="1"/>
</dbReference>
<dbReference type="InterPro" id="IPR052653">
    <property type="entry name" value="ARF-binding"/>
</dbReference>
<evidence type="ECO:0000256" key="4">
    <source>
        <dbReference type="ARBA" id="ARBA00023034"/>
    </source>
</evidence>
<dbReference type="SUPFAM" id="SSF49348">
    <property type="entry name" value="Clathrin adaptor appendage domain"/>
    <property type="match status" value="1"/>
</dbReference>
<evidence type="ECO:0000259" key="7">
    <source>
        <dbReference type="PROSITE" id="PS50179"/>
    </source>
</evidence>
<dbReference type="GO" id="GO:0006896">
    <property type="term" value="P:Golgi to vacuole transport"/>
    <property type="evidence" value="ECO:0007669"/>
    <property type="project" value="UniProtKB-ARBA"/>
</dbReference>
<dbReference type="Proteomes" id="UP001304243">
    <property type="component" value="Unassembled WGS sequence"/>
</dbReference>
<feature type="region of interest" description="Disordered" evidence="6">
    <location>
        <begin position="332"/>
        <end position="434"/>
    </location>
</feature>
<dbReference type="SMART" id="SM00288">
    <property type="entry name" value="VHS"/>
    <property type="match status" value="1"/>
</dbReference>
<feature type="domain" description="GAT" evidence="9">
    <location>
        <begin position="175"/>
        <end position="301"/>
    </location>
</feature>
<dbReference type="PANTHER" id="PTHR47180">
    <property type="entry name" value="ADP-RIBOSYLATION FACTOR-BINDING PROTEIN GGA1-RELATED"/>
    <property type="match status" value="1"/>
</dbReference>
<evidence type="ECO:0000259" key="8">
    <source>
        <dbReference type="PROSITE" id="PS50180"/>
    </source>
</evidence>
<dbReference type="InterPro" id="IPR008152">
    <property type="entry name" value="Clathrin_a/b/g-adaptin_app_Ig"/>
</dbReference>
<dbReference type="InterPro" id="IPR008942">
    <property type="entry name" value="ENTH_VHS"/>
</dbReference>
<comment type="caution">
    <text evidence="10">The sequence shown here is derived from an EMBL/GenBank/DDBJ whole genome shotgun (WGS) entry which is preliminary data.</text>
</comment>
<proteinExistence type="predicted"/>
<dbReference type="Gene3D" id="1.20.5.170">
    <property type="match status" value="1"/>
</dbReference>
<evidence type="ECO:0000313" key="10">
    <source>
        <dbReference type="EMBL" id="KAK4513126.1"/>
    </source>
</evidence>
<organism evidence="10 11">
    <name type="scientific">Mucor velutinosus</name>
    <dbReference type="NCBI Taxonomy" id="708070"/>
    <lineage>
        <taxon>Eukaryota</taxon>
        <taxon>Fungi</taxon>
        <taxon>Fungi incertae sedis</taxon>
        <taxon>Mucoromycota</taxon>
        <taxon>Mucoromycotina</taxon>
        <taxon>Mucoromycetes</taxon>
        <taxon>Mucorales</taxon>
        <taxon>Mucorineae</taxon>
        <taxon>Mucoraceae</taxon>
        <taxon>Mucor</taxon>
    </lineage>
</organism>
<dbReference type="PROSITE" id="PS50180">
    <property type="entry name" value="GAE"/>
    <property type="match status" value="1"/>
</dbReference>
<sequence length="577" mass="64195">MPSTLIAIIEGACSPARYEPELSLNLEICEMINKKQGSAPREAASAIVKLVNSKNLNQAMLALTLLDNCVKNCGYPFHLQIASKEFLNELVRKFPERPAPFPSPVVQRILYFIKEWKVALTDMSRHKDDLVHIKDMYRLLRFKGYRFPELRDSSVAALAPSDSLKSAHELEEEDRVAQSAKLQELIRRGRPQDLVEANRLMKIMSGFDTRQTPDYSQKFEDELHKIQDKAILLYEMLETIKPGEKVDRNETIMDLKGACASAQPKIQKMITEEEDNDKIENLLTLNDMINNVMAKFADVKKGLYDTQYEISGKPPTQDTNTTEEPKQAISLIDLDDTPAMSSSTGSASPSINNKSALNELSDLFGSSSISSPPPPSSSQQQQQPLSAFDLLGASSSSPAPQQQQQQQPKKSNDIFDLLGGGIPNNPSPLASHSEIASPSISNINVPSQTRQQQTPSPVFNSSQDAAHVESAILVNKNGLQIELQMKNPHDSVCQIRAYFSNQSTAPMEKLMLRLAAPKSMQIKMEPQSSQIIPPKSDKSVTQGIVLNNPNKEPLRLRYKVSYEQFGVEMELTGDYHA</sequence>
<evidence type="ECO:0000313" key="11">
    <source>
        <dbReference type="Proteomes" id="UP001304243"/>
    </source>
</evidence>